<dbReference type="CDD" id="cd01097">
    <property type="entry name" value="Tetrahydromethanopterin_reductase"/>
    <property type="match status" value="1"/>
</dbReference>
<name>A0ABY5E092_9ACTN</name>
<dbReference type="Gene3D" id="3.20.20.30">
    <property type="entry name" value="Luciferase-like domain"/>
    <property type="match status" value="1"/>
</dbReference>
<gene>
    <name evidence="2" type="ORF">NBH00_08505</name>
</gene>
<evidence type="ECO:0000313" key="2">
    <source>
        <dbReference type="EMBL" id="UTI66234.1"/>
    </source>
</evidence>
<accession>A0ABY5E092</accession>
<dbReference type="Proteomes" id="UP001056035">
    <property type="component" value="Chromosome"/>
</dbReference>
<evidence type="ECO:0000313" key="3">
    <source>
        <dbReference type="Proteomes" id="UP001056035"/>
    </source>
</evidence>
<dbReference type="Pfam" id="PF00296">
    <property type="entry name" value="Bac_luciferase"/>
    <property type="match status" value="1"/>
</dbReference>
<sequence length="353" mass="37706">MSTTENGADSGGRLTFGVSVFGETLAATMRLAAAADAAGLDAVWTSEFYTRSGGISLAAMATATERCRLGSSIMYGIGRSPLVLATDARDLDELSGGRMVLGLGNGTRTMIRDWHGQDPDAPAVRMEELVPLVRRIWRLHEGPVSHDGRFYHVNIKPVGPVAPPQRESIPIVIAGVRPRMVRAAGEVADGLAGHPLMTVKYAQEVVRPALEEGAMRAGRDLANFEVASMVITALHPDVGQARREAAAQIAFYSSVKTYDVILDVCGFTAEGEKIREAFGRRDMAAMVAAVSDDMIDAMSVTGSTPEEIRDGLKRYEGVIDHAMMYTPSIASSPERVEENTSSLIAASDVITAP</sequence>
<proteinExistence type="predicted"/>
<dbReference type="EMBL" id="CP098502">
    <property type="protein sequence ID" value="UTI66234.1"/>
    <property type="molecule type" value="Genomic_DNA"/>
</dbReference>
<dbReference type="InterPro" id="IPR011251">
    <property type="entry name" value="Luciferase-like_dom"/>
</dbReference>
<dbReference type="PANTHER" id="PTHR43244:SF2">
    <property type="entry name" value="CONSERVED HYPOTHETICAL ALANINE AND PROLINE-RICH PROTEIN"/>
    <property type="match status" value="1"/>
</dbReference>
<organism evidence="2 3">
    <name type="scientific">Paraconexibacter antarcticus</name>
    <dbReference type="NCBI Taxonomy" id="2949664"/>
    <lineage>
        <taxon>Bacteria</taxon>
        <taxon>Bacillati</taxon>
        <taxon>Actinomycetota</taxon>
        <taxon>Thermoleophilia</taxon>
        <taxon>Solirubrobacterales</taxon>
        <taxon>Paraconexibacteraceae</taxon>
        <taxon>Paraconexibacter</taxon>
    </lineage>
</organism>
<reference evidence="2 3" key="1">
    <citation type="submission" date="2022-06" db="EMBL/GenBank/DDBJ databases">
        <title>Paraconexibacter antarcticus.</title>
        <authorList>
            <person name="Kim C.S."/>
        </authorList>
    </citation>
    <scope>NUCLEOTIDE SEQUENCE [LARGE SCALE GENOMIC DNA]</scope>
    <source>
        <strain evidence="2 3">02-257</strain>
    </source>
</reference>
<dbReference type="InterPro" id="IPR036661">
    <property type="entry name" value="Luciferase-like_sf"/>
</dbReference>
<dbReference type="PANTHER" id="PTHR43244">
    <property type="match status" value="1"/>
</dbReference>
<dbReference type="RefSeq" id="WP_254572909.1">
    <property type="nucleotide sequence ID" value="NZ_CP098502.1"/>
</dbReference>
<dbReference type="SUPFAM" id="SSF51679">
    <property type="entry name" value="Bacterial luciferase-like"/>
    <property type="match status" value="1"/>
</dbReference>
<protein>
    <submittedName>
        <fullName evidence="2">LLM class flavin-dependent oxidoreductase</fullName>
    </submittedName>
</protein>
<feature type="domain" description="Luciferase-like" evidence="1">
    <location>
        <begin position="18"/>
        <end position="317"/>
    </location>
</feature>
<keyword evidence="3" id="KW-1185">Reference proteome</keyword>
<evidence type="ECO:0000259" key="1">
    <source>
        <dbReference type="Pfam" id="PF00296"/>
    </source>
</evidence>
<dbReference type="InterPro" id="IPR050564">
    <property type="entry name" value="F420-G6PD/mer"/>
</dbReference>